<keyword evidence="2" id="KW-1185">Reference proteome</keyword>
<dbReference type="AlphaFoldDB" id="A0A1T3NJ53"/>
<name>A0A1T3NJ53_9ACTN</name>
<evidence type="ECO:0000313" key="2">
    <source>
        <dbReference type="Proteomes" id="UP000190037"/>
    </source>
</evidence>
<organism evidence="1 2">
    <name type="scientific">Embleya scabrispora</name>
    <dbReference type="NCBI Taxonomy" id="159449"/>
    <lineage>
        <taxon>Bacteria</taxon>
        <taxon>Bacillati</taxon>
        <taxon>Actinomycetota</taxon>
        <taxon>Actinomycetes</taxon>
        <taxon>Kitasatosporales</taxon>
        <taxon>Streptomycetaceae</taxon>
        <taxon>Embleya</taxon>
    </lineage>
</organism>
<reference evidence="1 2" key="1">
    <citation type="submission" date="2017-03" db="EMBL/GenBank/DDBJ databases">
        <title>Draft genome sequence of Streptomyces scabrisporus NF3, endophyte isolated from Amphipterygium adstringens.</title>
        <authorList>
            <person name="Vazquez M."/>
            <person name="Ceapa C.D."/>
            <person name="Rodriguez Luna D."/>
            <person name="Sanchez Esquivel S."/>
        </authorList>
    </citation>
    <scope>NUCLEOTIDE SEQUENCE [LARGE SCALE GENOMIC DNA]</scope>
    <source>
        <strain evidence="1 2">NF3</strain>
    </source>
</reference>
<evidence type="ECO:0000313" key="1">
    <source>
        <dbReference type="EMBL" id="OPC76876.1"/>
    </source>
</evidence>
<dbReference type="STRING" id="159449.B4N89_46245"/>
<dbReference type="Proteomes" id="UP000190037">
    <property type="component" value="Unassembled WGS sequence"/>
</dbReference>
<comment type="caution">
    <text evidence="1">The sequence shown here is derived from an EMBL/GenBank/DDBJ whole genome shotgun (WGS) entry which is preliminary data.</text>
</comment>
<dbReference type="EMBL" id="MWQN01000005">
    <property type="protein sequence ID" value="OPC76876.1"/>
    <property type="molecule type" value="Genomic_DNA"/>
</dbReference>
<proteinExistence type="predicted"/>
<gene>
    <name evidence="1" type="ORF">B4N89_46245</name>
</gene>
<protein>
    <submittedName>
        <fullName evidence="1">Uncharacterized protein</fullName>
    </submittedName>
</protein>
<accession>A0A1T3NJ53</accession>
<sequence>MWLAPDSYRVGVDPATGRLALDLSRARPLAIRPLPATGATREHADVYRGILQSRAFLSELW</sequence>